<evidence type="ECO:0000313" key="1">
    <source>
        <dbReference type="EMBL" id="EUC27942.1"/>
    </source>
</evidence>
<dbReference type="AlphaFoldDB" id="W6XL34"/>
<proteinExistence type="predicted"/>
<dbReference type="HOGENOM" id="CLU_2249632_0_0_1"/>
<dbReference type="KEGG" id="bze:COCCADRAFT_30699"/>
<organism evidence="1 2">
    <name type="scientific">Cochliobolus carbonum (strain 26-R-13)</name>
    <name type="common">Maize leaf spot fungus</name>
    <name type="synonym">Bipolaris zeicola</name>
    <dbReference type="NCBI Taxonomy" id="930089"/>
    <lineage>
        <taxon>Eukaryota</taxon>
        <taxon>Fungi</taxon>
        <taxon>Dikarya</taxon>
        <taxon>Ascomycota</taxon>
        <taxon>Pezizomycotina</taxon>
        <taxon>Dothideomycetes</taxon>
        <taxon>Pleosporomycetidae</taxon>
        <taxon>Pleosporales</taxon>
        <taxon>Pleosporineae</taxon>
        <taxon>Pleosporaceae</taxon>
        <taxon>Bipolaris</taxon>
    </lineage>
</organism>
<gene>
    <name evidence="1" type="ORF">COCCADRAFT_30699</name>
</gene>
<dbReference type="RefSeq" id="XP_007717758.1">
    <property type="nucleotide sequence ID" value="XM_007719568.1"/>
</dbReference>
<reference evidence="1 2" key="1">
    <citation type="journal article" date="2013" name="PLoS Genet.">
        <title>Comparative genome structure, secondary metabolite, and effector coding capacity across Cochliobolus pathogens.</title>
        <authorList>
            <person name="Condon B.J."/>
            <person name="Leng Y."/>
            <person name="Wu D."/>
            <person name="Bushley K.E."/>
            <person name="Ohm R.A."/>
            <person name="Otillar R."/>
            <person name="Martin J."/>
            <person name="Schackwitz W."/>
            <person name="Grimwood J."/>
            <person name="MohdZainudin N."/>
            <person name="Xue C."/>
            <person name="Wang R."/>
            <person name="Manning V.A."/>
            <person name="Dhillon B."/>
            <person name="Tu Z.J."/>
            <person name="Steffenson B.J."/>
            <person name="Salamov A."/>
            <person name="Sun H."/>
            <person name="Lowry S."/>
            <person name="LaButti K."/>
            <person name="Han J."/>
            <person name="Copeland A."/>
            <person name="Lindquist E."/>
            <person name="Barry K."/>
            <person name="Schmutz J."/>
            <person name="Baker S.E."/>
            <person name="Ciuffetti L.M."/>
            <person name="Grigoriev I.V."/>
            <person name="Zhong S."/>
            <person name="Turgeon B.G."/>
        </authorList>
    </citation>
    <scope>NUCLEOTIDE SEQUENCE [LARGE SCALE GENOMIC DNA]</scope>
    <source>
        <strain evidence="1 2">26-R-13</strain>
    </source>
</reference>
<accession>W6XL34</accession>
<sequence length="104" mass="11218">MPQLEARALNVASHVLPAPLRDKTIATTNFASATTALARLPDPATIKLLQPNAFSLVNTINSPCVQPRSSQLLGLLTRRPEHILIHSQTYTISSAAWQSHPSGN</sequence>
<dbReference type="GeneID" id="19146800"/>
<name>W6XL34_COCC2</name>
<protein>
    <submittedName>
        <fullName evidence="1">Uncharacterized protein</fullName>
    </submittedName>
</protein>
<keyword evidence="2" id="KW-1185">Reference proteome</keyword>
<dbReference type="EMBL" id="KI964860">
    <property type="protein sequence ID" value="EUC27942.1"/>
    <property type="molecule type" value="Genomic_DNA"/>
</dbReference>
<evidence type="ECO:0000313" key="2">
    <source>
        <dbReference type="Proteomes" id="UP000053841"/>
    </source>
</evidence>
<dbReference type="Proteomes" id="UP000053841">
    <property type="component" value="Unassembled WGS sequence"/>
</dbReference>